<dbReference type="InterPro" id="IPR002327">
    <property type="entry name" value="Cyt_c_1A/1B"/>
</dbReference>
<evidence type="ECO:0000256" key="4">
    <source>
        <dbReference type="ARBA" id="ARBA00022982"/>
    </source>
</evidence>
<dbReference type="EMBL" id="JANKHH010000001">
    <property type="protein sequence ID" value="MCR2832723.1"/>
    <property type="molecule type" value="Genomic_DNA"/>
</dbReference>
<evidence type="ECO:0000313" key="11">
    <source>
        <dbReference type="Proteomes" id="UP001206067"/>
    </source>
</evidence>
<evidence type="ECO:0000256" key="3">
    <source>
        <dbReference type="ARBA" id="ARBA00022723"/>
    </source>
</evidence>
<dbReference type="SUPFAM" id="SSF46626">
    <property type="entry name" value="Cytochrome c"/>
    <property type="match status" value="1"/>
</dbReference>
<dbReference type="RefSeq" id="WP_257594480.1">
    <property type="nucleotide sequence ID" value="NZ_JANKHH010000001.1"/>
</dbReference>
<protein>
    <submittedName>
        <fullName evidence="10">Cytochrome c family protein</fullName>
    </submittedName>
</protein>
<dbReference type="InterPro" id="IPR009056">
    <property type="entry name" value="Cyt_c-like_dom"/>
</dbReference>
<keyword evidence="1" id="KW-0813">Transport</keyword>
<feature type="compositionally biased region" description="Low complexity" evidence="7">
    <location>
        <begin position="211"/>
        <end position="221"/>
    </location>
</feature>
<accession>A0ABT1XM25</accession>
<reference evidence="10 11" key="1">
    <citation type="submission" date="2022-08" db="EMBL/GenBank/DDBJ databases">
        <title>Polyphasic taxonomy analysis of Qipengyuania sp.RS5-5.</title>
        <authorList>
            <person name="Xamxidin M."/>
            <person name="Wu M."/>
        </authorList>
    </citation>
    <scope>NUCLEOTIDE SEQUENCE [LARGE SCALE GENOMIC DNA]</scope>
    <source>
        <strain evidence="10 11">RS5-5</strain>
    </source>
</reference>
<evidence type="ECO:0000256" key="2">
    <source>
        <dbReference type="ARBA" id="ARBA00022617"/>
    </source>
</evidence>
<feature type="domain" description="Cytochrome c" evidence="9">
    <location>
        <begin position="69"/>
        <end position="170"/>
    </location>
</feature>
<dbReference type="Proteomes" id="UP001206067">
    <property type="component" value="Unassembled WGS sequence"/>
</dbReference>
<keyword evidence="5 6" id="KW-0408">Iron</keyword>
<feature type="region of interest" description="Disordered" evidence="7">
    <location>
        <begin position="173"/>
        <end position="221"/>
    </location>
</feature>
<evidence type="ECO:0000259" key="9">
    <source>
        <dbReference type="PROSITE" id="PS51007"/>
    </source>
</evidence>
<keyword evidence="8" id="KW-0472">Membrane</keyword>
<organism evidence="10 11">
    <name type="scientific">Parerythrobacter lacustris</name>
    <dbReference type="NCBI Taxonomy" id="2969984"/>
    <lineage>
        <taxon>Bacteria</taxon>
        <taxon>Pseudomonadati</taxon>
        <taxon>Pseudomonadota</taxon>
        <taxon>Alphaproteobacteria</taxon>
        <taxon>Sphingomonadales</taxon>
        <taxon>Erythrobacteraceae</taxon>
        <taxon>Parerythrobacter</taxon>
    </lineage>
</organism>
<dbReference type="PROSITE" id="PS51007">
    <property type="entry name" value="CYTC"/>
    <property type="match status" value="1"/>
</dbReference>
<keyword evidence="11" id="KW-1185">Reference proteome</keyword>
<evidence type="ECO:0000256" key="6">
    <source>
        <dbReference type="PROSITE-ProRule" id="PRU00433"/>
    </source>
</evidence>
<evidence type="ECO:0000313" key="10">
    <source>
        <dbReference type="EMBL" id="MCR2832723.1"/>
    </source>
</evidence>
<comment type="caution">
    <text evidence="10">The sequence shown here is derived from an EMBL/GenBank/DDBJ whole genome shotgun (WGS) entry which is preliminary data.</text>
</comment>
<keyword evidence="4" id="KW-0249">Electron transport</keyword>
<evidence type="ECO:0000256" key="8">
    <source>
        <dbReference type="SAM" id="Phobius"/>
    </source>
</evidence>
<dbReference type="PANTHER" id="PTHR11961">
    <property type="entry name" value="CYTOCHROME C"/>
    <property type="match status" value="1"/>
</dbReference>
<proteinExistence type="predicted"/>
<sequence>MEDRSNTIAGWVLGSGIVALGLAIVSGMYFDPPESEHEGEEKKFGYAVAVAEEESAASGPPLAELLATGSAEAGKAVFAKCSTCHTIEQGGANGTGPNLWAVMGAPIGKHVAGFAYSAALSGHGGDWTWENMDAWLASPRKFADGTKMSFAGLSKPEDRANLMLYMETMGGAPTKPVVEAKPAEAEETPEGTTADSEATDTLTDGEGAGTAPAAAPAAPAE</sequence>
<gene>
    <name evidence="10" type="ORF">NSO95_02075</name>
</gene>
<evidence type="ECO:0000256" key="5">
    <source>
        <dbReference type="ARBA" id="ARBA00023004"/>
    </source>
</evidence>
<dbReference type="InterPro" id="IPR036909">
    <property type="entry name" value="Cyt_c-like_dom_sf"/>
</dbReference>
<evidence type="ECO:0000256" key="7">
    <source>
        <dbReference type="SAM" id="MobiDB-lite"/>
    </source>
</evidence>
<keyword evidence="2 6" id="KW-0349">Heme</keyword>
<evidence type="ECO:0000256" key="1">
    <source>
        <dbReference type="ARBA" id="ARBA00022448"/>
    </source>
</evidence>
<dbReference type="Gene3D" id="1.10.760.10">
    <property type="entry name" value="Cytochrome c-like domain"/>
    <property type="match status" value="1"/>
</dbReference>
<keyword evidence="3 6" id="KW-0479">Metal-binding</keyword>
<dbReference type="PRINTS" id="PR00604">
    <property type="entry name" value="CYTCHRMECIAB"/>
</dbReference>
<name>A0ABT1XM25_9SPHN</name>
<dbReference type="Pfam" id="PF00034">
    <property type="entry name" value="Cytochrom_C"/>
    <property type="match status" value="1"/>
</dbReference>
<keyword evidence="8" id="KW-0812">Transmembrane</keyword>
<keyword evidence="8" id="KW-1133">Transmembrane helix</keyword>
<feature type="transmembrane region" description="Helical" evidence="8">
    <location>
        <begin position="7"/>
        <end position="30"/>
    </location>
</feature>